<accession>A0A858Q541</accession>
<dbReference type="InterPro" id="IPR011551">
    <property type="entry name" value="NTP_PyrPHydrolase_MazG"/>
</dbReference>
<gene>
    <name evidence="6" type="primary">mazG</name>
    <name evidence="6" type="ORF">GNH96_02570</name>
</gene>
<dbReference type="EMBL" id="CP046565">
    <property type="protein sequence ID" value="QJD28959.1"/>
    <property type="molecule type" value="Genomic_DNA"/>
</dbReference>
<keyword evidence="7" id="KW-1185">Reference proteome</keyword>
<evidence type="ECO:0000259" key="5">
    <source>
        <dbReference type="Pfam" id="PF03819"/>
    </source>
</evidence>
<dbReference type="KEGG" id="metu:GNH96_02570"/>
<dbReference type="Pfam" id="PF03819">
    <property type="entry name" value="MazG"/>
    <property type="match status" value="2"/>
</dbReference>
<dbReference type="InterPro" id="IPR048015">
    <property type="entry name" value="NTP-PPase_MazG-like_N"/>
</dbReference>
<dbReference type="Gene3D" id="1.10.287.1080">
    <property type="entry name" value="MazG-like"/>
    <property type="match status" value="2"/>
</dbReference>
<dbReference type="EC" id="3.6.1.8" evidence="3"/>
<dbReference type="NCBIfam" id="TIGR00444">
    <property type="entry name" value="mazG"/>
    <property type="match status" value="1"/>
</dbReference>
<dbReference type="GO" id="GO:0046061">
    <property type="term" value="P:dATP catabolic process"/>
    <property type="evidence" value="ECO:0007669"/>
    <property type="project" value="TreeGrafter"/>
</dbReference>
<dbReference type="PANTHER" id="PTHR30522:SF0">
    <property type="entry name" value="NUCLEOSIDE TRIPHOSPHATE PYROPHOSPHOHYDROLASE"/>
    <property type="match status" value="1"/>
</dbReference>
<dbReference type="RefSeq" id="WP_169602003.1">
    <property type="nucleotide sequence ID" value="NZ_CP046565.1"/>
</dbReference>
<dbReference type="NCBIfam" id="NF007113">
    <property type="entry name" value="PRK09562.1"/>
    <property type="match status" value="1"/>
</dbReference>
<evidence type="ECO:0000313" key="6">
    <source>
        <dbReference type="EMBL" id="QJD28959.1"/>
    </source>
</evidence>
<evidence type="ECO:0000313" key="7">
    <source>
        <dbReference type="Proteomes" id="UP000503004"/>
    </source>
</evidence>
<evidence type="ECO:0000256" key="1">
    <source>
        <dbReference type="ARBA" id="ARBA00052141"/>
    </source>
</evidence>
<dbReference type="GO" id="GO:0046081">
    <property type="term" value="P:dUTP catabolic process"/>
    <property type="evidence" value="ECO:0007669"/>
    <property type="project" value="TreeGrafter"/>
</dbReference>
<dbReference type="CDD" id="cd11528">
    <property type="entry name" value="NTP-PPase_MazG_Nterm"/>
    <property type="match status" value="1"/>
</dbReference>
<comment type="catalytic activity">
    <reaction evidence="1">
        <text>ATP + H2O = AMP + diphosphate + H(+)</text>
        <dbReference type="Rhea" id="RHEA:14245"/>
        <dbReference type="ChEBI" id="CHEBI:15377"/>
        <dbReference type="ChEBI" id="CHEBI:15378"/>
        <dbReference type="ChEBI" id="CHEBI:30616"/>
        <dbReference type="ChEBI" id="CHEBI:33019"/>
        <dbReference type="ChEBI" id="CHEBI:456215"/>
        <dbReference type="EC" id="3.6.1.8"/>
    </reaction>
</comment>
<dbReference type="GO" id="GO:0046052">
    <property type="term" value="P:UTP catabolic process"/>
    <property type="evidence" value="ECO:0007669"/>
    <property type="project" value="TreeGrafter"/>
</dbReference>
<evidence type="ECO:0000256" key="2">
    <source>
        <dbReference type="ARBA" id="ARBA00061115"/>
    </source>
</evidence>
<organism evidence="6 7">
    <name type="scientific">Methylococcus geothermalis</name>
    <dbReference type="NCBI Taxonomy" id="2681310"/>
    <lineage>
        <taxon>Bacteria</taxon>
        <taxon>Pseudomonadati</taxon>
        <taxon>Pseudomonadota</taxon>
        <taxon>Gammaproteobacteria</taxon>
        <taxon>Methylococcales</taxon>
        <taxon>Methylococcaceae</taxon>
        <taxon>Methylococcus</taxon>
    </lineage>
</organism>
<keyword evidence="6" id="KW-0378">Hydrolase</keyword>
<comment type="similarity">
    <text evidence="2">Belongs to the nucleoside triphosphate pyrophosphohydrolase family.</text>
</comment>
<evidence type="ECO:0000256" key="4">
    <source>
        <dbReference type="ARBA" id="ARBA00074799"/>
    </source>
</evidence>
<proteinExistence type="inferred from homology"/>
<dbReference type="GO" id="GO:0006950">
    <property type="term" value="P:response to stress"/>
    <property type="evidence" value="ECO:0007669"/>
    <property type="project" value="UniProtKB-ARBA"/>
</dbReference>
<dbReference type="GO" id="GO:0047693">
    <property type="term" value="F:ATP diphosphatase activity"/>
    <property type="evidence" value="ECO:0007669"/>
    <property type="project" value="UniProtKB-EC"/>
</dbReference>
<dbReference type="InterPro" id="IPR004518">
    <property type="entry name" value="MazG-like_dom"/>
</dbReference>
<dbReference type="SUPFAM" id="SSF101386">
    <property type="entry name" value="all-alpha NTP pyrophosphatases"/>
    <property type="match status" value="2"/>
</dbReference>
<protein>
    <recommendedName>
        <fullName evidence="4">Nucleoside triphosphate pyrophosphohydrolase</fullName>
        <ecNumber evidence="3">3.6.1.8</ecNumber>
    </recommendedName>
</protein>
<dbReference type="FunFam" id="1.10.287.1080:FF:000001">
    <property type="entry name" value="Nucleoside triphosphate pyrophosphohydrolase"/>
    <property type="match status" value="1"/>
</dbReference>
<dbReference type="GO" id="GO:0046076">
    <property type="term" value="P:dTTP catabolic process"/>
    <property type="evidence" value="ECO:0007669"/>
    <property type="project" value="TreeGrafter"/>
</dbReference>
<feature type="domain" description="NTP pyrophosphohydrolase MazG-like" evidence="5">
    <location>
        <begin position="27"/>
        <end position="100"/>
    </location>
</feature>
<dbReference type="AlphaFoldDB" id="A0A858Q541"/>
<dbReference type="InterPro" id="IPR048011">
    <property type="entry name" value="NTP-PPase_MazG-like_C"/>
</dbReference>
<sequence length="262" mass="29675">MQQTRRLIEIMARLRDPETGCPWDRQQDFASLIPYTLEEAYEVADAIERGDFTDLRDELGDLLLQVAFHSRMAEEQGLFDFEAVAAAIADKLERRHPHVFAGIDFDSDTARLRYWEASKLEEKSEKTGQTPGSVLEGVAAALPALMEAQKLQKRAARHGFDWDSAEAVFGKVREELGELEQAVASGDTAHVREELGDLLFVLVNLARHLDVDAETALRNGNRKFRRRFQFIEECVNRTGKRLADCSLAELDAFWDEAKRAGH</sequence>
<dbReference type="PANTHER" id="PTHR30522">
    <property type="entry name" value="NUCLEOSIDE TRIPHOSPHATE PYROPHOSPHOHYDROLASE"/>
    <property type="match status" value="1"/>
</dbReference>
<dbReference type="FunFam" id="1.10.287.1080:FF:000003">
    <property type="entry name" value="Nucleoside triphosphate pyrophosphohydrolase"/>
    <property type="match status" value="1"/>
</dbReference>
<evidence type="ECO:0000256" key="3">
    <source>
        <dbReference type="ARBA" id="ARBA00066372"/>
    </source>
</evidence>
<dbReference type="CDD" id="cd11529">
    <property type="entry name" value="NTP-PPase_MazG_Cterm"/>
    <property type="match status" value="1"/>
</dbReference>
<dbReference type="Proteomes" id="UP000503004">
    <property type="component" value="Chromosome"/>
</dbReference>
<name>A0A858Q541_9GAMM</name>
<dbReference type="GO" id="GO:0046047">
    <property type="term" value="P:TTP catabolic process"/>
    <property type="evidence" value="ECO:0007669"/>
    <property type="project" value="TreeGrafter"/>
</dbReference>
<dbReference type="GO" id="GO:0006203">
    <property type="term" value="P:dGTP catabolic process"/>
    <property type="evidence" value="ECO:0007669"/>
    <property type="project" value="TreeGrafter"/>
</dbReference>
<feature type="domain" description="NTP pyrophosphohydrolase MazG-like" evidence="5">
    <location>
        <begin position="170"/>
        <end position="227"/>
    </location>
</feature>
<reference evidence="7" key="1">
    <citation type="submission" date="2019-12" db="EMBL/GenBank/DDBJ databases">
        <authorList>
            <person name="Awala S.I."/>
            <person name="Rhee S.K."/>
        </authorList>
    </citation>
    <scope>NUCLEOTIDE SEQUENCE [LARGE SCALE GENOMIC DNA]</scope>
    <source>
        <strain evidence="7">IM1</strain>
    </source>
</reference>